<organism evidence="2 3">
    <name type="scientific">Trichuris trichiura</name>
    <name type="common">Whipworm</name>
    <name type="synonym">Trichocephalus trichiurus</name>
    <dbReference type="NCBI Taxonomy" id="36087"/>
    <lineage>
        <taxon>Eukaryota</taxon>
        <taxon>Metazoa</taxon>
        <taxon>Ecdysozoa</taxon>
        <taxon>Nematoda</taxon>
        <taxon>Enoplea</taxon>
        <taxon>Dorylaimia</taxon>
        <taxon>Trichinellida</taxon>
        <taxon>Trichuridae</taxon>
        <taxon>Trichuris</taxon>
    </lineage>
</organism>
<dbReference type="GO" id="GO:0016226">
    <property type="term" value="P:iron-sulfur cluster assembly"/>
    <property type="evidence" value="ECO:0007669"/>
    <property type="project" value="TreeGrafter"/>
</dbReference>
<dbReference type="PANTHER" id="PTHR13166:SF7">
    <property type="entry name" value="LYR MOTIF-CONTAINING PROTEIN 4"/>
    <property type="match status" value="1"/>
</dbReference>
<dbReference type="InterPro" id="IPR051522">
    <property type="entry name" value="ISC_assembly_LYR"/>
</dbReference>
<sequence length="86" mass="10394">MGSELTRSAWRTLYKDLIRSANRLSNYSNRQFFLRRIRDHFRRGREETDPLVKEQLYKKGQEALKFLSREESIEVNNKAPRLVIEH</sequence>
<dbReference type="AlphaFoldDB" id="A0A077Z2G2"/>
<dbReference type="GO" id="GO:1990221">
    <property type="term" value="C:L-cysteine desulfurase complex"/>
    <property type="evidence" value="ECO:0007669"/>
    <property type="project" value="TreeGrafter"/>
</dbReference>
<dbReference type="PANTHER" id="PTHR13166">
    <property type="entry name" value="PROTEIN C6ORF149"/>
    <property type="match status" value="1"/>
</dbReference>
<dbReference type="STRING" id="36087.A0A077Z2G2"/>
<dbReference type="EMBL" id="HG805833">
    <property type="protein sequence ID" value="CDW52880.1"/>
    <property type="molecule type" value="Genomic_DNA"/>
</dbReference>
<dbReference type="Proteomes" id="UP000030665">
    <property type="component" value="Unassembled WGS sequence"/>
</dbReference>
<evidence type="ECO:0000313" key="3">
    <source>
        <dbReference type="Proteomes" id="UP000030665"/>
    </source>
</evidence>
<name>A0A077Z2G2_TRITR</name>
<keyword evidence="3" id="KW-1185">Reference proteome</keyword>
<feature type="domain" description="Complex 1 LYR protein" evidence="1">
    <location>
        <begin position="12"/>
        <end position="65"/>
    </location>
</feature>
<reference evidence="2" key="1">
    <citation type="submission" date="2014-01" db="EMBL/GenBank/DDBJ databases">
        <authorList>
            <person name="Aslett M."/>
        </authorList>
    </citation>
    <scope>NUCLEOTIDE SEQUENCE</scope>
</reference>
<dbReference type="InterPro" id="IPR008011">
    <property type="entry name" value="Complex1_LYR_dom"/>
</dbReference>
<gene>
    <name evidence="2" type="ORF">TTRE_0000114201</name>
</gene>
<protein>
    <submittedName>
        <fullName evidence="2">Complex1 LYR domain containing protein</fullName>
    </submittedName>
</protein>
<evidence type="ECO:0000259" key="1">
    <source>
        <dbReference type="Pfam" id="PF05347"/>
    </source>
</evidence>
<dbReference type="Pfam" id="PF05347">
    <property type="entry name" value="Complex1_LYR"/>
    <property type="match status" value="1"/>
</dbReference>
<accession>A0A077Z2G2</accession>
<dbReference type="GO" id="GO:0005739">
    <property type="term" value="C:mitochondrion"/>
    <property type="evidence" value="ECO:0007669"/>
    <property type="project" value="TreeGrafter"/>
</dbReference>
<proteinExistence type="predicted"/>
<dbReference type="OrthoDB" id="275715at2759"/>
<reference evidence="2" key="2">
    <citation type="submission" date="2014-03" db="EMBL/GenBank/DDBJ databases">
        <title>The whipworm genome and dual-species transcriptomics of an intimate host-pathogen interaction.</title>
        <authorList>
            <person name="Foth B.J."/>
            <person name="Tsai I.J."/>
            <person name="Reid A.J."/>
            <person name="Bancroft A.J."/>
            <person name="Nichol S."/>
            <person name="Tracey A."/>
            <person name="Holroyd N."/>
            <person name="Cotton J.A."/>
            <person name="Stanley E.J."/>
            <person name="Zarowiecki M."/>
            <person name="Liu J.Z."/>
            <person name="Huckvale T."/>
            <person name="Cooper P.J."/>
            <person name="Grencis R.K."/>
            <person name="Berriman M."/>
        </authorList>
    </citation>
    <scope>NUCLEOTIDE SEQUENCE [LARGE SCALE GENOMIC DNA]</scope>
</reference>
<evidence type="ECO:0000313" key="2">
    <source>
        <dbReference type="EMBL" id="CDW52880.1"/>
    </source>
</evidence>